<comment type="function">
    <text evidence="13">Catalyzes the transfer of the alpha-amino group from S-adenosyl-L-methionine (SAM) to 7-keto-8-aminopelargonic acid (KAPA) to form 7,8-diaminopelargonic acid (DAPA). It is the only aminotransferase known to utilize SAM as an amino donor.</text>
</comment>
<evidence type="ECO:0000256" key="1">
    <source>
        <dbReference type="ARBA" id="ARBA00001933"/>
    </source>
</evidence>
<evidence type="ECO:0000313" key="15">
    <source>
        <dbReference type="Proteomes" id="UP000057609"/>
    </source>
</evidence>
<keyword evidence="9 13" id="KW-0093">Biotin biosynthesis</keyword>
<dbReference type="OrthoDB" id="9801052at2"/>
<dbReference type="PANTHER" id="PTHR42684:SF17">
    <property type="entry name" value="ADENOSYLMETHIONINE-8-AMINO-7-OXONONANOATE AMINOTRANSFERASE"/>
    <property type="match status" value="1"/>
</dbReference>
<dbReference type="InterPro" id="IPR005815">
    <property type="entry name" value="BioA"/>
</dbReference>
<dbReference type="Gene3D" id="3.90.1150.10">
    <property type="entry name" value="Aspartate Aminotransferase, domain 1"/>
    <property type="match status" value="1"/>
</dbReference>
<evidence type="ECO:0000256" key="3">
    <source>
        <dbReference type="ARBA" id="ARBA00005063"/>
    </source>
</evidence>
<comment type="similarity">
    <text evidence="12 13">Belongs to the class-III pyridoxal-phosphate-dependent aminotransferase family. BioA subfamily.</text>
</comment>
<comment type="caution">
    <text evidence="13">Lacks conserved residue(s) required for the propagation of feature annotation.</text>
</comment>
<dbReference type="CDD" id="cd00610">
    <property type="entry name" value="OAT_like"/>
    <property type="match status" value="1"/>
</dbReference>
<name>A0A0B5BFG1_9BACT</name>
<dbReference type="GO" id="GO:0009102">
    <property type="term" value="P:biotin biosynthetic process"/>
    <property type="evidence" value="ECO:0007669"/>
    <property type="project" value="UniProtKB-UniRule"/>
</dbReference>
<comment type="subunit">
    <text evidence="4 13">Homodimer.</text>
</comment>
<comment type="subcellular location">
    <subcellularLocation>
        <location evidence="2 13">Cytoplasm</location>
    </subcellularLocation>
</comment>
<dbReference type="InterPro" id="IPR015421">
    <property type="entry name" value="PyrdxlP-dep_Trfase_major"/>
</dbReference>
<gene>
    <name evidence="13" type="primary">bioA</name>
    <name evidence="14" type="ORF">GPICK_07830</name>
</gene>
<comment type="pathway">
    <text evidence="3 13">Cofactor biosynthesis; biotin biosynthesis; 7,8-diaminononanoate from 8-amino-7-oxononanoate (SAM route): step 1/1.</text>
</comment>
<evidence type="ECO:0000256" key="7">
    <source>
        <dbReference type="ARBA" id="ARBA00022679"/>
    </source>
</evidence>
<evidence type="ECO:0000313" key="14">
    <source>
        <dbReference type="EMBL" id="AJE03270.1"/>
    </source>
</evidence>
<dbReference type="InterPro" id="IPR015424">
    <property type="entry name" value="PyrdxlP-dep_Trfase"/>
</dbReference>
<dbReference type="UniPathway" id="UPA00078">
    <property type="reaction ID" value="UER00160"/>
</dbReference>
<feature type="binding site" evidence="13">
    <location>
        <position position="151"/>
    </location>
    <ligand>
        <name>substrate</name>
    </ligand>
</feature>
<feature type="site" description="Participates in the substrate recognition with KAPA and in a stacking interaction with the adenine ring of SAM" evidence="13">
    <location>
        <position position="21"/>
    </location>
</feature>
<dbReference type="PROSITE" id="PS00600">
    <property type="entry name" value="AA_TRANSFER_CLASS_3"/>
    <property type="match status" value="1"/>
</dbReference>
<evidence type="ECO:0000256" key="11">
    <source>
        <dbReference type="ARBA" id="ARBA00048449"/>
    </source>
</evidence>
<protein>
    <recommendedName>
        <fullName evidence="13">Adenosylmethionine-8-amino-7-oxononanoate aminotransferase</fullName>
        <ecNumber evidence="13">2.6.1.62</ecNumber>
    </recommendedName>
    <alternativeName>
        <fullName evidence="13">7,8-diamino-pelargonic acid aminotransferase</fullName>
        <shortName evidence="13">DAPA AT</shortName>
        <shortName evidence="13">DAPA aminotransferase</shortName>
    </alternativeName>
    <alternativeName>
        <fullName evidence="13">7,8-diaminononanoate synthase</fullName>
        <shortName evidence="13">DANS</shortName>
    </alternativeName>
    <alternativeName>
        <fullName evidence="13">Diaminopelargonic acid synthase</fullName>
    </alternativeName>
</protein>
<dbReference type="FunFam" id="3.40.640.10:FF:000078">
    <property type="entry name" value="Adenosylmethionine-8-amino-7-oxononanoate aminotransferase"/>
    <property type="match status" value="1"/>
</dbReference>
<dbReference type="PANTHER" id="PTHR42684">
    <property type="entry name" value="ADENOSYLMETHIONINE-8-AMINO-7-OXONONANOATE AMINOTRANSFERASE"/>
    <property type="match status" value="1"/>
</dbReference>
<feature type="binding site" evidence="13">
    <location>
        <position position="417"/>
    </location>
    <ligand>
        <name>substrate</name>
    </ligand>
</feature>
<dbReference type="InterPro" id="IPR005814">
    <property type="entry name" value="Aminotrans_3"/>
</dbReference>
<dbReference type="SUPFAM" id="SSF53383">
    <property type="entry name" value="PLP-dependent transferases"/>
    <property type="match status" value="1"/>
</dbReference>
<dbReference type="KEGG" id="gpi:GPICK_07830"/>
<evidence type="ECO:0000256" key="13">
    <source>
        <dbReference type="HAMAP-Rule" id="MF_00834"/>
    </source>
</evidence>
<dbReference type="GO" id="GO:0004015">
    <property type="term" value="F:adenosylmethionine-8-amino-7-oxononanoate transaminase activity"/>
    <property type="evidence" value="ECO:0007669"/>
    <property type="project" value="UniProtKB-UniRule"/>
</dbReference>
<keyword evidence="5 13" id="KW-0963">Cytoplasm</keyword>
<evidence type="ECO:0000256" key="6">
    <source>
        <dbReference type="ARBA" id="ARBA00022576"/>
    </source>
</evidence>
<dbReference type="Pfam" id="PF00202">
    <property type="entry name" value="Aminotran_3"/>
    <property type="match status" value="1"/>
</dbReference>
<dbReference type="EC" id="2.6.1.62" evidence="13"/>
<keyword evidence="10 13" id="KW-0663">Pyridoxal phosphate</keyword>
<evidence type="ECO:0000256" key="8">
    <source>
        <dbReference type="ARBA" id="ARBA00022691"/>
    </source>
</evidence>
<keyword evidence="15" id="KW-1185">Reference proteome</keyword>
<dbReference type="InterPro" id="IPR015422">
    <property type="entry name" value="PyrdxlP-dep_Trfase_small"/>
</dbReference>
<dbReference type="RefSeq" id="WP_039741912.1">
    <property type="nucleotide sequence ID" value="NZ_CP009788.1"/>
</dbReference>
<proteinExistence type="inferred from homology"/>
<feature type="binding site" evidence="13">
    <location>
        <begin position="323"/>
        <end position="324"/>
    </location>
    <ligand>
        <name>pyridoxal 5'-phosphate</name>
        <dbReference type="ChEBI" id="CHEBI:597326"/>
    </ligand>
</feature>
<dbReference type="NCBIfam" id="TIGR00508">
    <property type="entry name" value="bioA"/>
    <property type="match status" value="1"/>
</dbReference>
<dbReference type="EMBL" id="CP009788">
    <property type="protein sequence ID" value="AJE03270.1"/>
    <property type="molecule type" value="Genomic_DNA"/>
</dbReference>
<evidence type="ECO:0000256" key="10">
    <source>
        <dbReference type="ARBA" id="ARBA00022898"/>
    </source>
</evidence>
<dbReference type="Proteomes" id="UP000057609">
    <property type="component" value="Chromosome"/>
</dbReference>
<dbReference type="HAMAP" id="MF_00834">
    <property type="entry name" value="BioA"/>
    <property type="match status" value="1"/>
</dbReference>
<feature type="binding site" evidence="13">
    <location>
        <begin position="118"/>
        <end position="119"/>
    </location>
    <ligand>
        <name>pyridoxal 5'-phosphate</name>
        <dbReference type="ChEBI" id="CHEBI:597326"/>
    </ligand>
</feature>
<dbReference type="Gene3D" id="3.40.640.10">
    <property type="entry name" value="Type I PLP-dependent aspartate aminotransferase-like (Major domain)"/>
    <property type="match status" value="1"/>
</dbReference>
<comment type="catalytic activity">
    <reaction evidence="11 13">
        <text>(8S)-8-amino-7-oxononanoate + S-adenosyl-L-methionine = S-adenosyl-4-methylsulfanyl-2-oxobutanoate + (7R,8S)-7,8-diammoniononanoate</text>
        <dbReference type="Rhea" id="RHEA:16861"/>
        <dbReference type="ChEBI" id="CHEBI:16490"/>
        <dbReference type="ChEBI" id="CHEBI:59789"/>
        <dbReference type="ChEBI" id="CHEBI:149468"/>
        <dbReference type="ChEBI" id="CHEBI:149469"/>
        <dbReference type="EC" id="2.6.1.62"/>
    </reaction>
</comment>
<dbReference type="GO" id="GO:0030170">
    <property type="term" value="F:pyridoxal phosphate binding"/>
    <property type="evidence" value="ECO:0007669"/>
    <property type="project" value="UniProtKB-UniRule"/>
</dbReference>
<keyword evidence="7 13" id="KW-0808">Transferase</keyword>
<organism evidence="14 15">
    <name type="scientific">Geobacter pickeringii</name>
    <dbReference type="NCBI Taxonomy" id="345632"/>
    <lineage>
        <taxon>Bacteria</taxon>
        <taxon>Pseudomonadati</taxon>
        <taxon>Thermodesulfobacteriota</taxon>
        <taxon>Desulfuromonadia</taxon>
        <taxon>Geobacterales</taxon>
        <taxon>Geobacteraceae</taxon>
        <taxon>Geobacter</taxon>
    </lineage>
</organism>
<keyword evidence="6 13" id="KW-0032">Aminotransferase</keyword>
<evidence type="ECO:0000256" key="2">
    <source>
        <dbReference type="ARBA" id="ARBA00004496"/>
    </source>
</evidence>
<comment type="cofactor">
    <cofactor evidence="1 13">
        <name>pyridoxal 5'-phosphate</name>
        <dbReference type="ChEBI" id="CHEBI:597326"/>
    </cofactor>
</comment>
<feature type="modified residue" description="N6-(pyridoxal phosphate)lysine" evidence="13">
    <location>
        <position position="287"/>
    </location>
</feature>
<sequence length="456" mass="50396">MNRYDTKTLQEYDRNYVWHPFTQMKEWERDAPVVIVRGEGSYLIDSDGNRYLDGVAAIWTNVHGHCKKEINEAIKTQVDLIEHSTLLGLTNDKAAILAKRLVDIAPPGLCKVFYSDNGSTAVEIGVKMAFQYWQHQGRPRKTKFISFKNAYHGDTIGAVSVGGIDLFHGVFRPLLFPTIQAPAPYCYRCEFGESDSSRCGRRCLQELERLMTAHADEVAGLVIEPLVQGAGGMIVQPDGFVRAVRELCDRHGILMIADEVAVGFGRTGAMFACQREGVTPDIMALSKGITAGYLPLAATMATQEVYNAFLGEYREMKTFFHGHTFTGNPIACAAALASLALFESEGLLESLPPKIGYIADRLQVMIEHPSVGNVRQCGMVAGIELVRNKETKEPFPWEERVGVRVCREALRHGIFLRPLGNIIVVFPPLSSSLEELKFLMDGIEASIEAVILPSGA</sequence>
<evidence type="ECO:0000256" key="4">
    <source>
        <dbReference type="ARBA" id="ARBA00011738"/>
    </source>
</evidence>
<accession>A0A0B5BFG1</accession>
<evidence type="ECO:0000256" key="9">
    <source>
        <dbReference type="ARBA" id="ARBA00022756"/>
    </source>
</evidence>
<evidence type="ECO:0000256" key="5">
    <source>
        <dbReference type="ARBA" id="ARBA00022490"/>
    </source>
</evidence>
<reference evidence="14 15" key="1">
    <citation type="journal article" date="2015" name="Genome Announc.">
        <title>Complete Genome of Geobacter pickeringii G13T, a Metal-Reducing Isolate from Sedimentary Kaolin Deposits.</title>
        <authorList>
            <person name="Badalamenti J.P."/>
            <person name="Bond D.R."/>
        </authorList>
    </citation>
    <scope>NUCLEOTIDE SEQUENCE [LARGE SCALE GENOMIC DNA]</scope>
    <source>
        <strain evidence="14 15">G13</strain>
    </source>
</reference>
<evidence type="ECO:0000256" key="12">
    <source>
        <dbReference type="ARBA" id="ARBA00060970"/>
    </source>
</evidence>
<dbReference type="AlphaFoldDB" id="A0A0B5BFG1"/>
<feature type="binding site" evidence="13">
    <location>
        <position position="322"/>
    </location>
    <ligand>
        <name>substrate</name>
    </ligand>
</feature>
<dbReference type="STRING" id="345632.GPICK_07830"/>
<feature type="binding site" evidence="13">
    <location>
        <position position="258"/>
    </location>
    <ligand>
        <name>pyridoxal 5'-phosphate</name>
        <dbReference type="ChEBI" id="CHEBI:597326"/>
    </ligand>
</feature>
<keyword evidence="8 13" id="KW-0949">S-adenosyl-L-methionine</keyword>
<dbReference type="HOGENOM" id="CLU_016922_4_3_7"/>
<feature type="binding site" evidence="13">
    <location>
        <position position="287"/>
    </location>
    <ligand>
        <name>substrate</name>
    </ligand>
</feature>
<dbReference type="InterPro" id="IPR049704">
    <property type="entry name" value="Aminotrans_3_PPA_site"/>
</dbReference>
<dbReference type="GO" id="GO:0005737">
    <property type="term" value="C:cytoplasm"/>
    <property type="evidence" value="ECO:0007669"/>
    <property type="project" value="UniProtKB-SubCell"/>
</dbReference>